<gene>
    <name evidence="1" type="ORF">SPARVUS_LOCUS13676201</name>
</gene>
<organism evidence="1 2">
    <name type="scientific">Staurois parvus</name>
    <dbReference type="NCBI Taxonomy" id="386267"/>
    <lineage>
        <taxon>Eukaryota</taxon>
        <taxon>Metazoa</taxon>
        <taxon>Chordata</taxon>
        <taxon>Craniata</taxon>
        <taxon>Vertebrata</taxon>
        <taxon>Euteleostomi</taxon>
        <taxon>Amphibia</taxon>
        <taxon>Batrachia</taxon>
        <taxon>Anura</taxon>
        <taxon>Neobatrachia</taxon>
        <taxon>Ranoidea</taxon>
        <taxon>Ranidae</taxon>
        <taxon>Staurois</taxon>
    </lineage>
</organism>
<reference evidence="1" key="1">
    <citation type="submission" date="2023-05" db="EMBL/GenBank/DDBJ databases">
        <authorList>
            <person name="Stuckert A."/>
        </authorList>
    </citation>
    <scope>NUCLEOTIDE SEQUENCE</scope>
</reference>
<proteinExistence type="predicted"/>
<evidence type="ECO:0000313" key="1">
    <source>
        <dbReference type="EMBL" id="CAI9605850.1"/>
    </source>
</evidence>
<accession>A0ABN9GCI5</accession>
<name>A0ABN9GCI5_9NEOB</name>
<sequence>MTHPSSTAQPGAALTIWKLGHCPRTRGSGMPLVPFS</sequence>
<evidence type="ECO:0000313" key="2">
    <source>
        <dbReference type="Proteomes" id="UP001162483"/>
    </source>
</evidence>
<keyword evidence="2" id="KW-1185">Reference proteome</keyword>
<dbReference type="Proteomes" id="UP001162483">
    <property type="component" value="Unassembled WGS sequence"/>
</dbReference>
<dbReference type="EMBL" id="CATNWA010018193">
    <property type="protein sequence ID" value="CAI9605850.1"/>
    <property type="molecule type" value="Genomic_DNA"/>
</dbReference>
<comment type="caution">
    <text evidence="1">The sequence shown here is derived from an EMBL/GenBank/DDBJ whole genome shotgun (WGS) entry which is preliminary data.</text>
</comment>
<protein>
    <submittedName>
        <fullName evidence="1">Uncharacterized protein</fullName>
    </submittedName>
</protein>